<dbReference type="Gene3D" id="3.30.450.20">
    <property type="entry name" value="PAS domain"/>
    <property type="match status" value="1"/>
</dbReference>
<organism evidence="2 3">
    <name type="scientific">Mucilaginibacter galii</name>
    <dbReference type="NCBI Taxonomy" id="2005073"/>
    <lineage>
        <taxon>Bacteria</taxon>
        <taxon>Pseudomonadati</taxon>
        <taxon>Bacteroidota</taxon>
        <taxon>Sphingobacteriia</taxon>
        <taxon>Sphingobacteriales</taxon>
        <taxon>Sphingobacteriaceae</taxon>
        <taxon>Mucilaginibacter</taxon>
    </lineage>
</organism>
<sequence>MINEIERLKAVNRFKKLDIGIKKDLNELVNLLAQICNVPVALISLIDDKMQWFKASVGTGDINCNERDLSFCQETILQNDILIVPDAVKDERFSKLPIVAGPPHIKFYAGAPLITYDGYAVGSMCILHVDSIELSELQINTMRVLSKQVLNLIELNWSMQSLMEQNLSTQHQRRAIEDSEIKLKAVFDSSRDIHLLIGRHMEVLAFNKAAYNYIKTNYGKQLKTGAHLLTVTNEGFAKMTIDNIEQALNGEIVSVDWLVKTADNAANWLNIIFEPVEGSNSNVIGVAINATDITSNKLDAEQIEQQNAALERIATIQSHELRRPVASLMGLIEVLKLDESCVYNSYYPMMETTIYELDDKIRAIVKESEETLSKTSAN</sequence>
<evidence type="ECO:0000313" key="3">
    <source>
        <dbReference type="Proteomes" id="UP000662074"/>
    </source>
</evidence>
<dbReference type="SUPFAM" id="SSF47384">
    <property type="entry name" value="Homodimeric domain of signal transducing histidine kinase"/>
    <property type="match status" value="1"/>
</dbReference>
<comment type="caution">
    <text evidence="2">The sequence shown here is derived from an EMBL/GenBank/DDBJ whole genome shotgun (WGS) entry which is preliminary data.</text>
</comment>
<dbReference type="EMBL" id="BMDO01000004">
    <property type="protein sequence ID" value="GGI50662.1"/>
    <property type="molecule type" value="Genomic_DNA"/>
</dbReference>
<evidence type="ECO:0000313" key="2">
    <source>
        <dbReference type="EMBL" id="GGI50662.1"/>
    </source>
</evidence>
<proteinExistence type="predicted"/>
<dbReference type="Proteomes" id="UP000662074">
    <property type="component" value="Unassembled WGS sequence"/>
</dbReference>
<dbReference type="SUPFAM" id="SSF55785">
    <property type="entry name" value="PYP-like sensor domain (PAS domain)"/>
    <property type="match status" value="1"/>
</dbReference>
<protein>
    <recommendedName>
        <fullName evidence="1">GAF domain-containing protein</fullName>
    </recommendedName>
</protein>
<dbReference type="InterPro" id="IPR003018">
    <property type="entry name" value="GAF"/>
</dbReference>
<name>A0A917N326_9SPHI</name>
<dbReference type="PANTHER" id="PTHR43102:SF2">
    <property type="entry name" value="GAF DOMAIN-CONTAINING PROTEIN"/>
    <property type="match status" value="1"/>
</dbReference>
<keyword evidence="3" id="KW-1185">Reference proteome</keyword>
<dbReference type="InterPro" id="IPR029016">
    <property type="entry name" value="GAF-like_dom_sf"/>
</dbReference>
<dbReference type="PANTHER" id="PTHR43102">
    <property type="entry name" value="SLR1143 PROTEIN"/>
    <property type="match status" value="1"/>
</dbReference>
<dbReference type="GO" id="GO:0000155">
    <property type="term" value="F:phosphorelay sensor kinase activity"/>
    <property type="evidence" value="ECO:0007669"/>
    <property type="project" value="InterPro"/>
</dbReference>
<gene>
    <name evidence="2" type="ORF">GCM10011425_18740</name>
</gene>
<reference evidence="2" key="1">
    <citation type="journal article" date="2014" name="Int. J. Syst. Evol. Microbiol.">
        <title>Complete genome sequence of Corynebacterium casei LMG S-19264T (=DSM 44701T), isolated from a smear-ripened cheese.</title>
        <authorList>
            <consortium name="US DOE Joint Genome Institute (JGI-PGF)"/>
            <person name="Walter F."/>
            <person name="Albersmeier A."/>
            <person name="Kalinowski J."/>
            <person name="Ruckert C."/>
        </authorList>
    </citation>
    <scope>NUCLEOTIDE SEQUENCE</scope>
    <source>
        <strain evidence="2">CCM 8711</strain>
    </source>
</reference>
<dbReference type="InterPro" id="IPR035965">
    <property type="entry name" value="PAS-like_dom_sf"/>
</dbReference>
<accession>A0A917N326</accession>
<reference evidence="2" key="2">
    <citation type="submission" date="2020-09" db="EMBL/GenBank/DDBJ databases">
        <authorList>
            <person name="Sun Q."/>
            <person name="Sedlacek I."/>
        </authorList>
    </citation>
    <scope>NUCLEOTIDE SEQUENCE</scope>
    <source>
        <strain evidence="2">CCM 8711</strain>
    </source>
</reference>
<evidence type="ECO:0000259" key="1">
    <source>
        <dbReference type="SMART" id="SM00065"/>
    </source>
</evidence>
<dbReference type="Gene3D" id="3.30.450.40">
    <property type="match status" value="1"/>
</dbReference>
<dbReference type="RefSeq" id="WP_188416018.1">
    <property type="nucleotide sequence ID" value="NZ_BMDO01000004.1"/>
</dbReference>
<dbReference type="SMART" id="SM00065">
    <property type="entry name" value="GAF"/>
    <property type="match status" value="1"/>
</dbReference>
<dbReference type="AlphaFoldDB" id="A0A917N326"/>
<dbReference type="SUPFAM" id="SSF55781">
    <property type="entry name" value="GAF domain-like"/>
    <property type="match status" value="1"/>
</dbReference>
<dbReference type="Gene3D" id="1.10.287.130">
    <property type="match status" value="1"/>
</dbReference>
<feature type="domain" description="GAF" evidence="1">
    <location>
        <begin position="20"/>
        <end position="163"/>
    </location>
</feature>
<dbReference type="Pfam" id="PF01590">
    <property type="entry name" value="GAF"/>
    <property type="match status" value="1"/>
</dbReference>
<dbReference type="InterPro" id="IPR036097">
    <property type="entry name" value="HisK_dim/P_sf"/>
</dbReference>